<proteinExistence type="predicted"/>
<evidence type="ECO:0000256" key="5">
    <source>
        <dbReference type="SAM" id="MobiDB-lite"/>
    </source>
</evidence>
<evidence type="ECO:0000256" key="2">
    <source>
        <dbReference type="ARBA" id="ARBA00022723"/>
    </source>
</evidence>
<dbReference type="Pfam" id="PF02433">
    <property type="entry name" value="FixO"/>
    <property type="match status" value="1"/>
</dbReference>
<feature type="region of interest" description="Disordered" evidence="5">
    <location>
        <begin position="65"/>
        <end position="84"/>
    </location>
</feature>
<keyword evidence="8" id="KW-1185">Reference proteome</keyword>
<feature type="domain" description="Cytochrome c" evidence="6">
    <location>
        <begin position="44"/>
        <end position="184"/>
    </location>
</feature>
<evidence type="ECO:0000256" key="4">
    <source>
        <dbReference type="PROSITE-ProRule" id="PRU00433"/>
    </source>
</evidence>
<dbReference type="PROSITE" id="PS51007">
    <property type="entry name" value="CYTC"/>
    <property type="match status" value="1"/>
</dbReference>
<evidence type="ECO:0000256" key="3">
    <source>
        <dbReference type="ARBA" id="ARBA00023004"/>
    </source>
</evidence>
<dbReference type="RefSeq" id="WP_089795567.1">
    <property type="nucleotide sequence ID" value="NZ_FPBP01000006.1"/>
</dbReference>
<dbReference type="InterPro" id="IPR009056">
    <property type="entry name" value="Cyt_c-like_dom"/>
</dbReference>
<accession>A0A1I7IBK7</accession>
<dbReference type="SUPFAM" id="SSF46626">
    <property type="entry name" value="Cytochrome c"/>
    <property type="match status" value="1"/>
</dbReference>
<dbReference type="Gene3D" id="1.10.760.10">
    <property type="entry name" value="Cytochrome c-like domain"/>
    <property type="match status" value="1"/>
</dbReference>
<organism evidence="7 8">
    <name type="scientific">Halomonas korlensis</name>
    <dbReference type="NCBI Taxonomy" id="463301"/>
    <lineage>
        <taxon>Bacteria</taxon>
        <taxon>Pseudomonadati</taxon>
        <taxon>Pseudomonadota</taxon>
        <taxon>Gammaproteobacteria</taxon>
        <taxon>Oceanospirillales</taxon>
        <taxon>Halomonadaceae</taxon>
        <taxon>Halomonas</taxon>
    </lineage>
</organism>
<dbReference type="Proteomes" id="UP000198693">
    <property type="component" value="Unassembled WGS sequence"/>
</dbReference>
<gene>
    <name evidence="7" type="ORF">SAMN04487955_106183</name>
</gene>
<dbReference type="EMBL" id="FPBP01000006">
    <property type="protein sequence ID" value="SFU70363.1"/>
    <property type="molecule type" value="Genomic_DNA"/>
</dbReference>
<keyword evidence="3 4" id="KW-0408">Iron</keyword>
<dbReference type="GO" id="GO:0020037">
    <property type="term" value="F:heme binding"/>
    <property type="evidence" value="ECO:0007669"/>
    <property type="project" value="InterPro"/>
</dbReference>
<evidence type="ECO:0000256" key="1">
    <source>
        <dbReference type="ARBA" id="ARBA00022617"/>
    </source>
</evidence>
<dbReference type="InterPro" id="IPR036909">
    <property type="entry name" value="Cyt_c-like_dom_sf"/>
</dbReference>
<reference evidence="8" key="1">
    <citation type="submission" date="2016-10" db="EMBL/GenBank/DDBJ databases">
        <authorList>
            <person name="Varghese N."/>
            <person name="Submissions S."/>
        </authorList>
    </citation>
    <scope>NUCLEOTIDE SEQUENCE [LARGE SCALE GENOMIC DNA]</scope>
    <source>
        <strain evidence="8">CGMCC 1.6981</strain>
    </source>
</reference>
<name>A0A1I7IBK7_9GAMM</name>
<keyword evidence="1 4" id="KW-0349">Heme</keyword>
<dbReference type="GO" id="GO:0046872">
    <property type="term" value="F:metal ion binding"/>
    <property type="evidence" value="ECO:0007669"/>
    <property type="project" value="UniProtKB-KW"/>
</dbReference>
<dbReference type="OrthoDB" id="9805440at2"/>
<protein>
    <submittedName>
        <fullName evidence="7">Cytochrome c oxidase cbb3-type subunit 2</fullName>
    </submittedName>
</protein>
<dbReference type="STRING" id="463301.SAMN04487955_106183"/>
<dbReference type="InterPro" id="IPR003468">
    <property type="entry name" value="Cyt_c_oxidase_monohaem-su/FixO"/>
</dbReference>
<evidence type="ECO:0000313" key="7">
    <source>
        <dbReference type="EMBL" id="SFU70363.1"/>
    </source>
</evidence>
<keyword evidence="2 4" id="KW-0479">Metal-binding</keyword>
<sequence>MNRILPLVIVALAILAFATLLLVAAPAAQITSVEPPEDLQPYTPAQARGRDHYVSLGCVYCHTQQPRDPAQGPDAQRGWGRPSTPADYVYDQPHQLGTMRTGPDLLNVGARLPSRSWQLTHLYQPRAITPSSLMPGFPFLFEEKNSAGEGDVVVPVPERYRPEGKVIVARQEALDLADYLLSLDRTYEATRLDLRDNGFQAEEAGNR</sequence>
<evidence type="ECO:0000259" key="6">
    <source>
        <dbReference type="PROSITE" id="PS51007"/>
    </source>
</evidence>
<dbReference type="AlphaFoldDB" id="A0A1I7IBK7"/>
<evidence type="ECO:0000313" key="8">
    <source>
        <dbReference type="Proteomes" id="UP000198693"/>
    </source>
</evidence>
<dbReference type="GO" id="GO:0009055">
    <property type="term" value="F:electron transfer activity"/>
    <property type="evidence" value="ECO:0007669"/>
    <property type="project" value="InterPro"/>
</dbReference>